<evidence type="ECO:0000313" key="3">
    <source>
        <dbReference type="Proteomes" id="UP000563151"/>
    </source>
</evidence>
<accession>A0A923EBZ1</accession>
<name>A0A923EBZ1_CLOTT</name>
<evidence type="ECO:0008006" key="4">
    <source>
        <dbReference type="Google" id="ProtNLM"/>
    </source>
</evidence>
<gene>
    <name evidence="2" type="ORF">HGG79_14900</name>
</gene>
<dbReference type="EMBL" id="JAAZWO010000021">
    <property type="protein sequence ID" value="MBC2399052.1"/>
    <property type="molecule type" value="Genomic_DNA"/>
</dbReference>
<reference evidence="2 3" key="1">
    <citation type="submission" date="2020-04" db="EMBL/GenBank/DDBJ databases">
        <title>Genomic insights into acetone-butanol-ethanol (ABE) fermentation by sequencing solventogenic clostridia strains.</title>
        <authorList>
            <person name="Brown S."/>
        </authorList>
    </citation>
    <scope>NUCLEOTIDE SEQUENCE [LARGE SCALE GENOMIC DNA]</scope>
    <source>
        <strain evidence="2 3">DJ011</strain>
    </source>
</reference>
<keyword evidence="1" id="KW-0472">Membrane</keyword>
<evidence type="ECO:0000313" key="2">
    <source>
        <dbReference type="EMBL" id="MBC2399052.1"/>
    </source>
</evidence>
<comment type="caution">
    <text evidence="2">The sequence shown here is derived from an EMBL/GenBank/DDBJ whole genome shotgun (WGS) entry which is preliminary data.</text>
</comment>
<dbReference type="AlphaFoldDB" id="A0A923EBZ1"/>
<dbReference type="Proteomes" id="UP000563151">
    <property type="component" value="Unassembled WGS sequence"/>
</dbReference>
<feature type="transmembrane region" description="Helical" evidence="1">
    <location>
        <begin position="118"/>
        <end position="136"/>
    </location>
</feature>
<keyword evidence="3" id="KW-1185">Reference proteome</keyword>
<organism evidence="2 3">
    <name type="scientific">Clostridium tetanomorphum</name>
    <dbReference type="NCBI Taxonomy" id="1553"/>
    <lineage>
        <taxon>Bacteria</taxon>
        <taxon>Bacillati</taxon>
        <taxon>Bacillota</taxon>
        <taxon>Clostridia</taxon>
        <taxon>Eubacteriales</taxon>
        <taxon>Clostridiaceae</taxon>
        <taxon>Clostridium</taxon>
    </lineage>
</organism>
<protein>
    <recommendedName>
        <fullName evidence="4">Zinc-finger domain-containing protein</fullName>
    </recommendedName>
</protein>
<dbReference type="RefSeq" id="WP_035150220.1">
    <property type="nucleotide sequence ID" value="NZ_JAAZWO010000021.1"/>
</dbReference>
<keyword evidence="1" id="KW-1133">Transmembrane helix</keyword>
<evidence type="ECO:0000256" key="1">
    <source>
        <dbReference type="SAM" id="Phobius"/>
    </source>
</evidence>
<keyword evidence="1" id="KW-0812">Transmembrane</keyword>
<proteinExistence type="predicted"/>
<feature type="transmembrane region" description="Helical" evidence="1">
    <location>
        <begin position="89"/>
        <end position="106"/>
    </location>
</feature>
<sequence>MKCKEAIEKLDMYTIEEINSGNIDDDIKKHIDKCSHCKGYIELLNKTRTVIGDLKESQLKQYETIKMDNREFNNEIWQKIRQANNKKKHFTFVWIEVVIAVLLTIISLIKPQLVSSEIIKFFTVILMIFGMIYTNYKEVEFDE</sequence>